<dbReference type="Pfam" id="PF04932">
    <property type="entry name" value="Wzy_C"/>
    <property type="match status" value="1"/>
</dbReference>
<comment type="caution">
    <text evidence="7">The sequence shown here is derived from an EMBL/GenBank/DDBJ whole genome shotgun (WGS) entry which is preliminary data.</text>
</comment>
<dbReference type="Proteomes" id="UP000553059">
    <property type="component" value="Unassembled WGS sequence"/>
</dbReference>
<dbReference type="AlphaFoldDB" id="A0A7C6Z6C4"/>
<feature type="transmembrane region" description="Helical" evidence="5">
    <location>
        <begin position="237"/>
        <end position="255"/>
    </location>
</feature>
<accession>A0A7C6Z6C4</accession>
<gene>
    <name evidence="7" type="ORF">GX523_16515</name>
</gene>
<feature type="transmembrane region" description="Helical" evidence="5">
    <location>
        <begin position="50"/>
        <end position="72"/>
    </location>
</feature>
<dbReference type="EMBL" id="DUTF01000351">
    <property type="protein sequence ID" value="HHY28308.1"/>
    <property type="molecule type" value="Genomic_DNA"/>
</dbReference>
<evidence type="ECO:0000313" key="8">
    <source>
        <dbReference type="Proteomes" id="UP000553059"/>
    </source>
</evidence>
<feature type="transmembrane region" description="Helical" evidence="5">
    <location>
        <begin position="548"/>
        <end position="569"/>
    </location>
</feature>
<protein>
    <submittedName>
        <fullName evidence="7">O-antigen ligase family protein</fullName>
    </submittedName>
</protein>
<dbReference type="InterPro" id="IPR051533">
    <property type="entry name" value="WaaL-like"/>
</dbReference>
<evidence type="ECO:0000259" key="6">
    <source>
        <dbReference type="Pfam" id="PF04932"/>
    </source>
</evidence>
<sequence length="606" mass="67281">MDKHKEAKWYHFLPIMFVVALLPLIVYLKVMPLSGASYDYWIGTTENYDFFSYYKGIGLIIAASLSMAMLLIRVFQSEQNLLNKDLKPYYIALGVYSLCVLGSTLTSEYLAVSLTGFPDRYEGLYVLIAYSVMFFVTAALVTKEIHVKFLLNSLVVGALLISIIGIMQFAGWDIFKTGLGKSLILPSEYMGMADDLEFSFDKYTIYATLFHYNYVGSYGALVFPLCLSLFILSRNKILKAGMAGMTGLLGIMVIGSNARSGIVGVALALVVFLICINKIILKYRKAAAVSLVLLLAIFLGLNQVSGGFIGARAASLLTDAKVLLGMEESKMPGEESIPLKQVSIDGTRCSVVTATETLRFDFVNGALSFFDEKNEPLEAVFGSESRRIEFDNEAYQEYELTFVEFKDRLALQFKKDNIILVFALEPDRVALIDNKGSEVSLEPVEVWGFEGFERLGSSRGYIWSRSLPLLQHTLLFGSGPDTFAITFPQHDIYGKLYAYGDMWQIVDKPHNLYLQTALNTGVISLLAFLFLVGFYLYQSFRIYLSNSFEDFLAQVGVGVFAGIVGYLGAGLFNDSVVSVAPVFWCLLGLGVSINHMISREKKAAAR</sequence>
<dbReference type="PANTHER" id="PTHR37422">
    <property type="entry name" value="TEICHURONIC ACID BIOSYNTHESIS PROTEIN TUAE"/>
    <property type="match status" value="1"/>
</dbReference>
<feature type="domain" description="O-antigen ligase-related" evidence="6">
    <location>
        <begin position="440"/>
        <end position="529"/>
    </location>
</feature>
<evidence type="ECO:0000256" key="2">
    <source>
        <dbReference type="ARBA" id="ARBA00022692"/>
    </source>
</evidence>
<feature type="transmembrane region" description="Helical" evidence="5">
    <location>
        <begin position="212"/>
        <end position="232"/>
    </location>
</feature>
<feature type="transmembrane region" description="Helical" evidence="5">
    <location>
        <begin position="12"/>
        <end position="30"/>
    </location>
</feature>
<feature type="transmembrane region" description="Helical" evidence="5">
    <location>
        <begin position="93"/>
        <end position="112"/>
    </location>
</feature>
<keyword evidence="4 5" id="KW-0472">Membrane</keyword>
<feature type="transmembrane region" description="Helical" evidence="5">
    <location>
        <begin position="124"/>
        <end position="142"/>
    </location>
</feature>
<feature type="transmembrane region" description="Helical" evidence="5">
    <location>
        <begin position="149"/>
        <end position="170"/>
    </location>
</feature>
<keyword evidence="3 5" id="KW-1133">Transmembrane helix</keyword>
<reference evidence="7 8" key="1">
    <citation type="journal article" date="2020" name="Biotechnol. Biofuels">
        <title>New insights from the biogas microbiome by comprehensive genome-resolved metagenomics of nearly 1600 species originating from multiple anaerobic digesters.</title>
        <authorList>
            <person name="Campanaro S."/>
            <person name="Treu L."/>
            <person name="Rodriguez-R L.M."/>
            <person name="Kovalovszki A."/>
            <person name="Ziels R.M."/>
            <person name="Maus I."/>
            <person name="Zhu X."/>
            <person name="Kougias P.G."/>
            <person name="Basile A."/>
            <person name="Luo G."/>
            <person name="Schluter A."/>
            <person name="Konstantinidis K.T."/>
            <person name="Angelidaki I."/>
        </authorList>
    </citation>
    <scope>NUCLEOTIDE SEQUENCE [LARGE SCALE GENOMIC DNA]</scope>
    <source>
        <strain evidence="7">AS05jafATM_4</strain>
    </source>
</reference>
<feature type="transmembrane region" description="Helical" evidence="5">
    <location>
        <begin position="575"/>
        <end position="597"/>
    </location>
</feature>
<feature type="transmembrane region" description="Helical" evidence="5">
    <location>
        <begin position="288"/>
        <end position="311"/>
    </location>
</feature>
<name>A0A7C6Z6C4_9FIRM</name>
<evidence type="ECO:0000313" key="7">
    <source>
        <dbReference type="EMBL" id="HHY28308.1"/>
    </source>
</evidence>
<evidence type="ECO:0000256" key="1">
    <source>
        <dbReference type="ARBA" id="ARBA00004141"/>
    </source>
</evidence>
<keyword evidence="7" id="KW-0436">Ligase</keyword>
<comment type="subcellular location">
    <subcellularLocation>
        <location evidence="1">Membrane</location>
        <topology evidence="1">Multi-pass membrane protein</topology>
    </subcellularLocation>
</comment>
<evidence type="ECO:0000256" key="5">
    <source>
        <dbReference type="SAM" id="Phobius"/>
    </source>
</evidence>
<dbReference type="GO" id="GO:0016874">
    <property type="term" value="F:ligase activity"/>
    <property type="evidence" value="ECO:0007669"/>
    <property type="project" value="UniProtKB-KW"/>
</dbReference>
<proteinExistence type="predicted"/>
<dbReference type="InterPro" id="IPR007016">
    <property type="entry name" value="O-antigen_ligase-rel_domated"/>
</dbReference>
<dbReference type="PANTHER" id="PTHR37422:SF13">
    <property type="entry name" value="LIPOPOLYSACCHARIDE BIOSYNTHESIS PROTEIN PA4999-RELATED"/>
    <property type="match status" value="1"/>
</dbReference>
<feature type="transmembrane region" description="Helical" evidence="5">
    <location>
        <begin position="261"/>
        <end position="281"/>
    </location>
</feature>
<evidence type="ECO:0000256" key="3">
    <source>
        <dbReference type="ARBA" id="ARBA00022989"/>
    </source>
</evidence>
<dbReference type="GO" id="GO:0016020">
    <property type="term" value="C:membrane"/>
    <property type="evidence" value="ECO:0007669"/>
    <property type="project" value="UniProtKB-SubCell"/>
</dbReference>
<feature type="transmembrane region" description="Helical" evidence="5">
    <location>
        <begin position="512"/>
        <end position="536"/>
    </location>
</feature>
<organism evidence="7 8">
    <name type="scientific">Desulfitobacterium dehalogenans</name>
    <dbReference type="NCBI Taxonomy" id="36854"/>
    <lineage>
        <taxon>Bacteria</taxon>
        <taxon>Bacillati</taxon>
        <taxon>Bacillota</taxon>
        <taxon>Clostridia</taxon>
        <taxon>Eubacteriales</taxon>
        <taxon>Desulfitobacteriaceae</taxon>
        <taxon>Desulfitobacterium</taxon>
    </lineage>
</organism>
<evidence type="ECO:0000256" key="4">
    <source>
        <dbReference type="ARBA" id="ARBA00023136"/>
    </source>
</evidence>
<keyword evidence="2 5" id="KW-0812">Transmembrane</keyword>